<feature type="domain" description="MacB-like periplasmic core" evidence="9">
    <location>
        <begin position="21"/>
        <end position="260"/>
    </location>
</feature>
<evidence type="ECO:0000256" key="6">
    <source>
        <dbReference type="ARBA" id="ARBA00038076"/>
    </source>
</evidence>
<dbReference type="PANTHER" id="PTHR30572:SF4">
    <property type="entry name" value="ABC TRANSPORTER PERMEASE YTRF"/>
    <property type="match status" value="1"/>
</dbReference>
<proteinExistence type="inferred from homology"/>
<evidence type="ECO:0000256" key="3">
    <source>
        <dbReference type="ARBA" id="ARBA00022692"/>
    </source>
</evidence>
<keyword evidence="5 7" id="KW-0472">Membrane</keyword>
<evidence type="ECO:0000256" key="7">
    <source>
        <dbReference type="SAM" id="Phobius"/>
    </source>
</evidence>
<evidence type="ECO:0000256" key="4">
    <source>
        <dbReference type="ARBA" id="ARBA00022989"/>
    </source>
</evidence>
<dbReference type="Pfam" id="PF12704">
    <property type="entry name" value="MacB_PCD"/>
    <property type="match status" value="1"/>
</dbReference>
<keyword evidence="11" id="KW-1185">Reference proteome</keyword>
<evidence type="ECO:0000256" key="2">
    <source>
        <dbReference type="ARBA" id="ARBA00022475"/>
    </source>
</evidence>
<dbReference type="EMBL" id="JAACJS010000015">
    <property type="protein sequence ID" value="NCI51666.1"/>
    <property type="molecule type" value="Genomic_DNA"/>
</dbReference>
<feature type="transmembrane region" description="Helical" evidence="7">
    <location>
        <begin position="387"/>
        <end position="410"/>
    </location>
</feature>
<reference evidence="10 11" key="1">
    <citation type="submission" date="2020-01" db="EMBL/GenBank/DDBJ databases">
        <title>Genome analysis.</title>
        <authorList>
            <person name="Wu S."/>
            <person name="Wang G."/>
        </authorList>
    </citation>
    <scope>NUCLEOTIDE SEQUENCE [LARGE SCALE GENOMIC DNA]</scope>
    <source>
        <strain evidence="10 11">SYL130</strain>
    </source>
</reference>
<evidence type="ECO:0000259" key="9">
    <source>
        <dbReference type="Pfam" id="PF12704"/>
    </source>
</evidence>
<keyword evidence="2" id="KW-1003">Cell membrane</keyword>
<keyword evidence="4 7" id="KW-1133">Transmembrane helix</keyword>
<dbReference type="Pfam" id="PF02687">
    <property type="entry name" value="FtsX"/>
    <property type="match status" value="1"/>
</dbReference>
<dbReference type="RefSeq" id="WP_161819939.1">
    <property type="nucleotide sequence ID" value="NZ_JAACJS010000015.1"/>
</dbReference>
<name>A0ABX0A3D8_9BACT</name>
<dbReference type="InterPro" id="IPR003838">
    <property type="entry name" value="ABC3_permease_C"/>
</dbReference>
<protein>
    <submittedName>
        <fullName evidence="10">ABC transporter permease</fullName>
    </submittedName>
</protein>
<evidence type="ECO:0000259" key="8">
    <source>
        <dbReference type="Pfam" id="PF02687"/>
    </source>
</evidence>
<evidence type="ECO:0000313" key="11">
    <source>
        <dbReference type="Proteomes" id="UP000753802"/>
    </source>
</evidence>
<comment type="subcellular location">
    <subcellularLocation>
        <location evidence="1">Cell membrane</location>
        <topology evidence="1">Multi-pass membrane protein</topology>
    </subcellularLocation>
</comment>
<evidence type="ECO:0000313" key="10">
    <source>
        <dbReference type="EMBL" id="NCI51666.1"/>
    </source>
</evidence>
<accession>A0ABX0A3D8</accession>
<gene>
    <name evidence="10" type="ORF">GWC95_17210</name>
</gene>
<feature type="transmembrane region" description="Helical" evidence="7">
    <location>
        <begin position="21"/>
        <end position="45"/>
    </location>
</feature>
<evidence type="ECO:0000256" key="5">
    <source>
        <dbReference type="ARBA" id="ARBA00023136"/>
    </source>
</evidence>
<keyword evidence="3 7" id="KW-0812">Transmembrane</keyword>
<evidence type="ECO:0000256" key="1">
    <source>
        <dbReference type="ARBA" id="ARBA00004651"/>
    </source>
</evidence>
<dbReference type="InterPro" id="IPR025857">
    <property type="entry name" value="MacB_PCD"/>
</dbReference>
<comment type="caution">
    <text evidence="10">The sequence shown here is derived from an EMBL/GenBank/DDBJ whole genome shotgun (WGS) entry which is preliminary data.</text>
</comment>
<sequence length="424" mass="46354">MTTTDSLVLAWRTVRSNKLRTGLTVAIIALGIMALIGIITAIGAMEQSLKESFSSMGANAFNIRYKESRNGFNNGNDDIKKKRRGLREKKSNLGKPIREEEAELFKTNFNFPDAVVAVYRRGPGAQEIHYEEKKTNPQITLWGGDENYLVVNGYSIEQGRNLNSLDVTSGRAVCLMGSNVATKLFGDRPEKCIDKVIRVGSLPYRVVGLLKSKGSSAMMRQDDVLLTSYTNVRNFQNSNPSYMLGVMVGNVAHLDVATEEATSVFRAVRKLEPTEDINFVIERSDKFAEMFIGFLGSITGAAIAIGGITLIGSAICLMNIMLVSVNERTKEVGLVKAIGGKNRNVRQQFLFESLIISTLGAVFGIASGLLVGNIATILLKTSFVIPWLWIFIGILLCSAVGLLAGIYPALKAARLNPIVALRYE</sequence>
<dbReference type="PANTHER" id="PTHR30572">
    <property type="entry name" value="MEMBRANE COMPONENT OF TRANSPORTER-RELATED"/>
    <property type="match status" value="1"/>
</dbReference>
<comment type="similarity">
    <text evidence="6">Belongs to the ABC-4 integral membrane protein family.</text>
</comment>
<dbReference type="InterPro" id="IPR050250">
    <property type="entry name" value="Macrolide_Exporter_MacB"/>
</dbReference>
<organism evidence="10 11">
    <name type="scientific">Sediminibacterium roseum</name>
    <dbReference type="NCBI Taxonomy" id="1978412"/>
    <lineage>
        <taxon>Bacteria</taxon>
        <taxon>Pseudomonadati</taxon>
        <taxon>Bacteroidota</taxon>
        <taxon>Chitinophagia</taxon>
        <taxon>Chitinophagales</taxon>
        <taxon>Chitinophagaceae</taxon>
        <taxon>Sediminibacterium</taxon>
    </lineage>
</organism>
<feature type="domain" description="ABC3 transporter permease C-terminal" evidence="8">
    <location>
        <begin position="304"/>
        <end position="417"/>
    </location>
</feature>
<dbReference type="Proteomes" id="UP000753802">
    <property type="component" value="Unassembled WGS sequence"/>
</dbReference>
<feature type="transmembrane region" description="Helical" evidence="7">
    <location>
        <begin position="349"/>
        <end position="375"/>
    </location>
</feature>
<feature type="transmembrane region" description="Helical" evidence="7">
    <location>
        <begin position="291"/>
        <end position="320"/>
    </location>
</feature>